<proteinExistence type="predicted"/>
<dbReference type="AlphaFoldDB" id="A0AA37STU0"/>
<sequence length="162" mass="18697">MNKITTLIGKQFHDAYLGKNWTAVNLKDTLADVSWEESITQVYGLNTIATLVFHMNYYVKGVTAFLQGKPLSIKDKFSFECPIIASHDDWIEFMNSVWLDAEVFTALVSELPDDRMFEEFADYQYGSYFRNLCGITEHIHYHLGQIVMLKKIIRQQKSTAAI</sequence>
<comment type="caution">
    <text evidence="1">The sequence shown here is derived from an EMBL/GenBank/DDBJ whole genome shotgun (WGS) entry which is preliminary data.</text>
</comment>
<dbReference type="RefSeq" id="WP_235291809.1">
    <property type="nucleotide sequence ID" value="NZ_BSOH01000027.1"/>
</dbReference>
<accession>A0AA37STU0</accession>
<name>A0AA37STU0_9BACT</name>
<dbReference type="SUPFAM" id="SSF109854">
    <property type="entry name" value="DinB/YfiT-like putative metalloenzymes"/>
    <property type="match status" value="1"/>
</dbReference>
<dbReference type="InterPro" id="IPR034660">
    <property type="entry name" value="DinB/YfiT-like"/>
</dbReference>
<dbReference type="EMBL" id="BSOH01000027">
    <property type="protein sequence ID" value="GLR19494.1"/>
    <property type="molecule type" value="Genomic_DNA"/>
</dbReference>
<reference evidence="1" key="2">
    <citation type="submission" date="2023-01" db="EMBL/GenBank/DDBJ databases">
        <title>Draft genome sequence of Portibacter lacus strain NBRC 108769.</title>
        <authorList>
            <person name="Sun Q."/>
            <person name="Mori K."/>
        </authorList>
    </citation>
    <scope>NUCLEOTIDE SEQUENCE</scope>
    <source>
        <strain evidence="1">NBRC 108769</strain>
    </source>
</reference>
<evidence type="ECO:0000313" key="2">
    <source>
        <dbReference type="Proteomes" id="UP001156666"/>
    </source>
</evidence>
<keyword evidence="2" id="KW-1185">Reference proteome</keyword>
<dbReference type="Proteomes" id="UP001156666">
    <property type="component" value="Unassembled WGS sequence"/>
</dbReference>
<evidence type="ECO:0000313" key="1">
    <source>
        <dbReference type="EMBL" id="GLR19494.1"/>
    </source>
</evidence>
<dbReference type="Gene3D" id="1.20.120.450">
    <property type="entry name" value="dinb family like domain"/>
    <property type="match status" value="1"/>
</dbReference>
<organism evidence="1 2">
    <name type="scientific">Portibacter lacus</name>
    <dbReference type="NCBI Taxonomy" id="1099794"/>
    <lineage>
        <taxon>Bacteria</taxon>
        <taxon>Pseudomonadati</taxon>
        <taxon>Bacteroidota</taxon>
        <taxon>Saprospiria</taxon>
        <taxon>Saprospirales</taxon>
        <taxon>Haliscomenobacteraceae</taxon>
        <taxon>Portibacter</taxon>
    </lineage>
</organism>
<reference evidence="1" key="1">
    <citation type="journal article" date="2014" name="Int. J. Syst. Evol. Microbiol.">
        <title>Complete genome sequence of Corynebacterium casei LMG S-19264T (=DSM 44701T), isolated from a smear-ripened cheese.</title>
        <authorList>
            <consortium name="US DOE Joint Genome Institute (JGI-PGF)"/>
            <person name="Walter F."/>
            <person name="Albersmeier A."/>
            <person name="Kalinowski J."/>
            <person name="Ruckert C."/>
        </authorList>
    </citation>
    <scope>NUCLEOTIDE SEQUENCE</scope>
    <source>
        <strain evidence="1">NBRC 108769</strain>
    </source>
</reference>
<evidence type="ECO:0008006" key="3">
    <source>
        <dbReference type="Google" id="ProtNLM"/>
    </source>
</evidence>
<gene>
    <name evidence="1" type="ORF">GCM10007940_41100</name>
</gene>
<protein>
    <recommendedName>
        <fullName evidence="3">DUF1572 domain-containing protein</fullName>
    </recommendedName>
</protein>